<name>B7AR37_9FIRM</name>
<comment type="caution">
    <text evidence="1">The sequence shown here is derived from an EMBL/GenBank/DDBJ whole genome shotgun (WGS) entry which is preliminary data.</text>
</comment>
<evidence type="ECO:0000313" key="2">
    <source>
        <dbReference type="Proteomes" id="UP000003136"/>
    </source>
</evidence>
<proteinExistence type="predicted"/>
<dbReference type="Proteomes" id="UP000003136">
    <property type="component" value="Unassembled WGS sequence"/>
</dbReference>
<evidence type="ECO:0008006" key="3">
    <source>
        <dbReference type="Google" id="ProtNLM"/>
    </source>
</evidence>
<accession>B7AR37</accession>
<dbReference type="EMBL" id="ABVQ01000035">
    <property type="protein sequence ID" value="EEC58159.1"/>
    <property type="molecule type" value="Genomic_DNA"/>
</dbReference>
<protein>
    <recommendedName>
        <fullName evidence="3">Bacteriophage Gp15 protein</fullName>
    </recommendedName>
</protein>
<keyword evidence="2" id="KW-1185">Reference proteome</keyword>
<gene>
    <name evidence="1" type="ORF">BACPEC_01147</name>
</gene>
<dbReference type="AlphaFoldDB" id="B7AR37"/>
<organism evidence="1 2">
    <name type="scientific">[Bacteroides] pectinophilus ATCC 43243</name>
    <dbReference type="NCBI Taxonomy" id="483218"/>
    <lineage>
        <taxon>Bacteria</taxon>
        <taxon>Bacillati</taxon>
        <taxon>Bacillota</taxon>
        <taxon>Clostridia</taxon>
        <taxon>Eubacteriales</taxon>
    </lineage>
</organism>
<sequence length="77" mass="8851">MKWQEFKSLLAGLGPDTPLGRVVSIRAEDDAEVLKRFTKEQHRIRNEWQEKSASSMTQQQYDAEMSNLEALFASMCS</sequence>
<reference evidence="1 2" key="2">
    <citation type="submission" date="2008-11" db="EMBL/GenBank/DDBJ databases">
        <authorList>
            <person name="Fulton L."/>
            <person name="Clifton S."/>
            <person name="Fulton B."/>
            <person name="Xu J."/>
            <person name="Minx P."/>
            <person name="Pepin K.H."/>
            <person name="Johnson M."/>
            <person name="Bhonagiri V."/>
            <person name="Nash W.E."/>
            <person name="Mardis E.R."/>
            <person name="Wilson R.K."/>
        </authorList>
    </citation>
    <scope>NUCLEOTIDE SEQUENCE [LARGE SCALE GENOMIC DNA]</scope>
    <source>
        <strain evidence="1 2">ATCC 43243</strain>
    </source>
</reference>
<dbReference type="HOGENOM" id="CLU_155091_0_0_9"/>
<reference evidence="1 2" key="1">
    <citation type="submission" date="2008-11" db="EMBL/GenBank/DDBJ databases">
        <title>Draft genome sequence of Bacteroides pectinophilus (ATCC 43243).</title>
        <authorList>
            <person name="Sudarsanam P."/>
            <person name="Ley R."/>
            <person name="Guruge J."/>
            <person name="Turnbaugh P.J."/>
            <person name="Mahowald M."/>
            <person name="Liep D."/>
            <person name="Gordon J."/>
        </authorList>
    </citation>
    <scope>NUCLEOTIDE SEQUENCE [LARGE SCALE GENOMIC DNA]</scope>
    <source>
        <strain evidence="1 2">ATCC 43243</strain>
    </source>
</reference>
<dbReference type="STRING" id="483218.BACPEC_01147"/>
<evidence type="ECO:0000313" key="1">
    <source>
        <dbReference type="EMBL" id="EEC58159.1"/>
    </source>
</evidence>
<dbReference type="eggNOG" id="ENOG5033983">
    <property type="taxonomic scope" value="Bacteria"/>
</dbReference>